<dbReference type="EMBL" id="CP036348">
    <property type="protein sequence ID" value="QDV68059.1"/>
    <property type="molecule type" value="Genomic_DNA"/>
</dbReference>
<proteinExistence type="predicted"/>
<dbReference type="KEGG" id="rcf:Poly24_17650"/>
<gene>
    <name evidence="2" type="ORF">Poly24_17650</name>
</gene>
<dbReference type="RefSeq" id="WP_145093287.1">
    <property type="nucleotide sequence ID" value="NZ_CP036348.1"/>
</dbReference>
<organism evidence="2 3">
    <name type="scientific">Rosistilla carotiformis</name>
    <dbReference type="NCBI Taxonomy" id="2528017"/>
    <lineage>
        <taxon>Bacteria</taxon>
        <taxon>Pseudomonadati</taxon>
        <taxon>Planctomycetota</taxon>
        <taxon>Planctomycetia</taxon>
        <taxon>Pirellulales</taxon>
        <taxon>Pirellulaceae</taxon>
        <taxon>Rosistilla</taxon>
    </lineage>
</organism>
<feature type="chain" id="PRO_5022058042" description="Secreted protein" evidence="1">
    <location>
        <begin position="26"/>
        <end position="121"/>
    </location>
</feature>
<feature type="signal peptide" evidence="1">
    <location>
        <begin position="1"/>
        <end position="25"/>
    </location>
</feature>
<evidence type="ECO:0008006" key="4">
    <source>
        <dbReference type="Google" id="ProtNLM"/>
    </source>
</evidence>
<evidence type="ECO:0000256" key="1">
    <source>
        <dbReference type="SAM" id="SignalP"/>
    </source>
</evidence>
<accession>A0A518JR92</accession>
<keyword evidence="1" id="KW-0732">Signal</keyword>
<protein>
    <recommendedName>
        <fullName evidence="4">Secreted protein</fullName>
    </recommendedName>
</protein>
<evidence type="ECO:0000313" key="2">
    <source>
        <dbReference type="EMBL" id="QDV68059.1"/>
    </source>
</evidence>
<dbReference type="AlphaFoldDB" id="A0A518JR92"/>
<sequence length="121" mass="12877" precursor="true">MNRAFAIAALAAGLFAFAGNTGATASDYFHGGHGGHHAYSGGHHGGGHHGGYAQAPVQTYGNYGYSSNYGGYGYGQTYQPSYQPQYQQQYSPTYRSQPYRQRGGLHLDIGRVHVLGAGGHH</sequence>
<keyword evidence="3" id="KW-1185">Reference proteome</keyword>
<dbReference type="Proteomes" id="UP000315082">
    <property type="component" value="Chromosome"/>
</dbReference>
<evidence type="ECO:0000313" key="3">
    <source>
        <dbReference type="Proteomes" id="UP000315082"/>
    </source>
</evidence>
<reference evidence="2 3" key="1">
    <citation type="submission" date="2019-02" db="EMBL/GenBank/DDBJ databases">
        <title>Deep-cultivation of Planctomycetes and their phenomic and genomic characterization uncovers novel biology.</title>
        <authorList>
            <person name="Wiegand S."/>
            <person name="Jogler M."/>
            <person name="Boedeker C."/>
            <person name="Pinto D."/>
            <person name="Vollmers J."/>
            <person name="Rivas-Marin E."/>
            <person name="Kohn T."/>
            <person name="Peeters S.H."/>
            <person name="Heuer A."/>
            <person name="Rast P."/>
            <person name="Oberbeckmann S."/>
            <person name="Bunk B."/>
            <person name="Jeske O."/>
            <person name="Meyerdierks A."/>
            <person name="Storesund J.E."/>
            <person name="Kallscheuer N."/>
            <person name="Luecker S."/>
            <person name="Lage O.M."/>
            <person name="Pohl T."/>
            <person name="Merkel B.J."/>
            <person name="Hornburger P."/>
            <person name="Mueller R.-W."/>
            <person name="Bruemmer F."/>
            <person name="Labrenz M."/>
            <person name="Spormann A.M."/>
            <person name="Op den Camp H."/>
            <person name="Overmann J."/>
            <person name="Amann R."/>
            <person name="Jetten M.S.M."/>
            <person name="Mascher T."/>
            <person name="Medema M.H."/>
            <person name="Devos D.P."/>
            <person name="Kaster A.-K."/>
            <person name="Ovreas L."/>
            <person name="Rohde M."/>
            <person name="Galperin M.Y."/>
            <person name="Jogler C."/>
        </authorList>
    </citation>
    <scope>NUCLEOTIDE SEQUENCE [LARGE SCALE GENOMIC DNA]</scope>
    <source>
        <strain evidence="2 3">Poly24</strain>
    </source>
</reference>
<name>A0A518JR92_9BACT</name>